<protein>
    <recommendedName>
        <fullName evidence="11">CFEM domain-containing protein</fullName>
    </recommendedName>
</protein>
<evidence type="ECO:0000256" key="9">
    <source>
        <dbReference type="PROSITE-ProRule" id="PRU01356"/>
    </source>
</evidence>
<keyword evidence="5" id="KW-0472">Membrane</keyword>
<name>A0AAX6MM55_9PEZI</name>
<dbReference type="AlphaFoldDB" id="A0AAX6MM55"/>
<feature type="binding site" description="axial binding residue" evidence="9">
    <location>
        <position position="50"/>
    </location>
    <ligand>
        <name>heme</name>
        <dbReference type="ChEBI" id="CHEBI:30413"/>
    </ligand>
    <ligandPart>
        <name>Fe</name>
        <dbReference type="ChEBI" id="CHEBI:18248"/>
    </ligandPart>
</feature>
<evidence type="ECO:0000256" key="1">
    <source>
        <dbReference type="ARBA" id="ARBA00004589"/>
    </source>
</evidence>
<keyword evidence="9" id="KW-0408">Iron</keyword>
<reference evidence="12 13" key="1">
    <citation type="journal article" date="2024" name="Front Chem Biol">
        <title>Unveiling the potential of Daldinia eschscholtzii MFLUCC 19-0629 through bioactivity and bioinformatics studies for enhanced sustainable agriculture production.</title>
        <authorList>
            <person name="Brooks S."/>
            <person name="Weaver J.A."/>
            <person name="Klomchit A."/>
            <person name="Alharthi S.A."/>
            <person name="Onlamun T."/>
            <person name="Nurani R."/>
            <person name="Vong T.K."/>
            <person name="Alberti F."/>
            <person name="Greco C."/>
        </authorList>
    </citation>
    <scope>NUCLEOTIDE SEQUENCE [LARGE SCALE GENOMIC DNA]</scope>
    <source>
        <strain evidence="12">MFLUCC 19-0629</strain>
    </source>
</reference>
<accession>A0AAX6MM55</accession>
<evidence type="ECO:0000256" key="3">
    <source>
        <dbReference type="ARBA" id="ARBA00010031"/>
    </source>
</evidence>
<keyword evidence="6 10" id="KW-0732">Signal</keyword>
<evidence type="ECO:0000256" key="2">
    <source>
        <dbReference type="ARBA" id="ARBA00004613"/>
    </source>
</evidence>
<feature type="domain" description="CFEM" evidence="11">
    <location>
        <begin position="4"/>
        <end position="119"/>
    </location>
</feature>
<evidence type="ECO:0000313" key="12">
    <source>
        <dbReference type="EMBL" id="KAK6953533.1"/>
    </source>
</evidence>
<feature type="signal peptide" evidence="10">
    <location>
        <begin position="1"/>
        <end position="17"/>
    </location>
</feature>
<keyword evidence="7 9" id="KW-1015">Disulfide bond</keyword>
<dbReference type="Proteomes" id="UP001369815">
    <property type="component" value="Unassembled WGS sequence"/>
</dbReference>
<dbReference type="Pfam" id="PF05730">
    <property type="entry name" value="CFEM"/>
    <property type="match status" value="1"/>
</dbReference>
<dbReference type="GO" id="GO:0098552">
    <property type="term" value="C:side of membrane"/>
    <property type="evidence" value="ECO:0007669"/>
    <property type="project" value="UniProtKB-KW"/>
</dbReference>
<evidence type="ECO:0000256" key="5">
    <source>
        <dbReference type="ARBA" id="ARBA00022622"/>
    </source>
</evidence>
<keyword evidence="9" id="KW-0349">Heme</keyword>
<comment type="caution">
    <text evidence="9">Lacks conserved residue(s) required for the propagation of feature annotation.</text>
</comment>
<dbReference type="InterPro" id="IPR008427">
    <property type="entry name" value="Extracellular_membr_CFEM_dom"/>
</dbReference>
<dbReference type="GO" id="GO:0005576">
    <property type="term" value="C:extracellular region"/>
    <property type="evidence" value="ECO:0007669"/>
    <property type="project" value="UniProtKB-SubCell"/>
</dbReference>
<evidence type="ECO:0000256" key="7">
    <source>
        <dbReference type="ARBA" id="ARBA00023157"/>
    </source>
</evidence>
<evidence type="ECO:0000256" key="8">
    <source>
        <dbReference type="ARBA" id="ARBA00023288"/>
    </source>
</evidence>
<evidence type="ECO:0000259" key="11">
    <source>
        <dbReference type="PROSITE" id="PS52012"/>
    </source>
</evidence>
<keyword evidence="8" id="KW-0449">Lipoprotein</keyword>
<comment type="caution">
    <text evidence="12">The sequence shown here is derived from an EMBL/GenBank/DDBJ whole genome shotgun (WGS) entry which is preliminary data.</text>
</comment>
<keyword evidence="5" id="KW-0336">GPI-anchor</keyword>
<evidence type="ECO:0000256" key="6">
    <source>
        <dbReference type="ARBA" id="ARBA00022729"/>
    </source>
</evidence>
<evidence type="ECO:0000256" key="10">
    <source>
        <dbReference type="SAM" id="SignalP"/>
    </source>
</evidence>
<organism evidence="12 13">
    <name type="scientific">Daldinia eschscholtzii</name>
    <dbReference type="NCBI Taxonomy" id="292717"/>
    <lineage>
        <taxon>Eukaryota</taxon>
        <taxon>Fungi</taxon>
        <taxon>Dikarya</taxon>
        <taxon>Ascomycota</taxon>
        <taxon>Pezizomycotina</taxon>
        <taxon>Sordariomycetes</taxon>
        <taxon>Xylariomycetidae</taxon>
        <taxon>Xylariales</taxon>
        <taxon>Hypoxylaceae</taxon>
        <taxon>Daldinia</taxon>
    </lineage>
</organism>
<comment type="subcellular location">
    <subcellularLocation>
        <location evidence="1">Membrane</location>
        <topology evidence="1">Lipid-anchor</topology>
        <topology evidence="1">GPI-anchor</topology>
    </subcellularLocation>
    <subcellularLocation>
        <location evidence="2">Secreted</location>
    </subcellularLocation>
</comment>
<keyword evidence="9" id="KW-0479">Metal-binding</keyword>
<feature type="chain" id="PRO_5043332377" description="CFEM domain-containing protein" evidence="10">
    <location>
        <begin position="18"/>
        <end position="148"/>
    </location>
</feature>
<evidence type="ECO:0000256" key="4">
    <source>
        <dbReference type="ARBA" id="ARBA00022525"/>
    </source>
</evidence>
<gene>
    <name evidence="12" type="ORF">Daesc_005838</name>
</gene>
<dbReference type="EMBL" id="JBANMG010000005">
    <property type="protein sequence ID" value="KAK6953533.1"/>
    <property type="molecule type" value="Genomic_DNA"/>
</dbReference>
<evidence type="ECO:0000313" key="13">
    <source>
        <dbReference type="Proteomes" id="UP001369815"/>
    </source>
</evidence>
<feature type="disulfide bond" evidence="9">
    <location>
        <begin position="46"/>
        <end position="53"/>
    </location>
</feature>
<keyword evidence="13" id="KW-1185">Reference proteome</keyword>
<keyword evidence="5" id="KW-0325">Glycoprotein</keyword>
<dbReference type="GO" id="GO:0046872">
    <property type="term" value="F:metal ion binding"/>
    <property type="evidence" value="ECO:0007669"/>
    <property type="project" value="UniProtKB-UniRule"/>
</dbReference>
<dbReference type="SMART" id="SM00747">
    <property type="entry name" value="CFEM"/>
    <property type="match status" value="1"/>
</dbReference>
<dbReference type="PROSITE" id="PS52012">
    <property type="entry name" value="CFEM"/>
    <property type="match status" value="1"/>
</dbReference>
<comment type="similarity">
    <text evidence="3">Belongs to the RBT5 family.</text>
</comment>
<proteinExistence type="inferred from homology"/>
<keyword evidence="4" id="KW-0964">Secreted</keyword>
<sequence>MQFSAITLSLFVAFAAAQNSTLPDLVSQLPSCAASCLDSSSESAGCSSTDFTCLCSEDKRQSFITSISGCIGFSAKCSQDDIGKLSTLAPEICDAATSNPDPSAVASASNIVTSAIGASSPTSSPDAGVRPEVGMGLVGVAAFAALAL</sequence>